<dbReference type="RefSeq" id="WP_212505904.1">
    <property type="nucleotide sequence ID" value="NZ_CP060696.1"/>
</dbReference>
<dbReference type="Pfam" id="PF22435">
    <property type="entry name" value="MRM3-like_sub_bind"/>
    <property type="match status" value="1"/>
</dbReference>
<name>A0A7G9WDS5_9FIRM</name>
<dbReference type="GO" id="GO:0006396">
    <property type="term" value="P:RNA processing"/>
    <property type="evidence" value="ECO:0007669"/>
    <property type="project" value="InterPro"/>
</dbReference>
<dbReference type="SUPFAM" id="SSF55315">
    <property type="entry name" value="L30e-like"/>
    <property type="match status" value="1"/>
</dbReference>
<keyword evidence="7" id="KW-1185">Reference proteome</keyword>
<dbReference type="CDD" id="cd18095">
    <property type="entry name" value="SpoU-like_rRNA-MTase"/>
    <property type="match status" value="1"/>
</dbReference>
<reference evidence="6 7" key="1">
    <citation type="submission" date="2020-08" db="EMBL/GenBank/DDBJ databases">
        <authorList>
            <person name="Ren C."/>
            <person name="Gu Y."/>
            <person name="Xu Y."/>
        </authorList>
    </citation>
    <scope>NUCLEOTIDE SEQUENCE [LARGE SCALE GENOMIC DNA]</scope>
    <source>
        <strain evidence="6 7">LBM18003</strain>
    </source>
</reference>
<dbReference type="Gene3D" id="3.40.1280.10">
    <property type="match status" value="1"/>
</dbReference>
<evidence type="ECO:0000256" key="3">
    <source>
        <dbReference type="ARBA" id="ARBA00022679"/>
    </source>
</evidence>
<evidence type="ECO:0000259" key="4">
    <source>
        <dbReference type="Pfam" id="PF00588"/>
    </source>
</evidence>
<dbReference type="GO" id="GO:0032259">
    <property type="term" value="P:methylation"/>
    <property type="evidence" value="ECO:0007669"/>
    <property type="project" value="UniProtKB-KW"/>
</dbReference>
<keyword evidence="2 6" id="KW-0489">Methyltransferase</keyword>
<dbReference type="PANTHER" id="PTHR43191">
    <property type="entry name" value="RRNA METHYLTRANSFERASE 3"/>
    <property type="match status" value="1"/>
</dbReference>
<keyword evidence="3 6" id="KW-0808">Transferase</keyword>
<dbReference type="InterPro" id="IPR029028">
    <property type="entry name" value="Alpha/beta_knot_MTases"/>
</dbReference>
<sequence>MEHITSRRNETVRAATELRRAPARKQQNAFLCEGARLCADAASSGIRILSLFYTQNSAQKYTAYLQKIRLHVLEEEYLLEPSVAEILADTKNSQEIFCVCEIPQTARITAQQFLQQSAKGCCLALEQLQDPSNLGTVLRTAEALGIETILLCGECCDPFSPKALRGEMGAAFRLSLVRLPSLAEALPQLQRADWRTLAAVPDASAAKITETTFDVPTILAVGNEGNGLQQETIDACSGRVTIPMQGRAESLNASASAAILMWEMVRGNGDKNG</sequence>
<evidence type="ECO:0000256" key="1">
    <source>
        <dbReference type="ARBA" id="ARBA00007228"/>
    </source>
</evidence>
<dbReference type="EMBL" id="CP060696">
    <property type="protein sequence ID" value="QNO16837.1"/>
    <property type="molecule type" value="Genomic_DNA"/>
</dbReference>
<dbReference type="InterPro" id="IPR029026">
    <property type="entry name" value="tRNA_m1G_MTases_N"/>
</dbReference>
<dbReference type="GO" id="GO:0003723">
    <property type="term" value="F:RNA binding"/>
    <property type="evidence" value="ECO:0007669"/>
    <property type="project" value="InterPro"/>
</dbReference>
<evidence type="ECO:0000313" key="7">
    <source>
        <dbReference type="Proteomes" id="UP000516046"/>
    </source>
</evidence>
<accession>A0A7G9WDS5</accession>
<dbReference type="Proteomes" id="UP000516046">
    <property type="component" value="Chromosome"/>
</dbReference>
<gene>
    <name evidence="6" type="ORF">H6X83_07575</name>
</gene>
<dbReference type="InterPro" id="IPR053888">
    <property type="entry name" value="MRM3-like_sub_bind"/>
</dbReference>
<feature type="domain" description="tRNA/rRNA methyltransferase SpoU type" evidence="4">
    <location>
        <begin position="122"/>
        <end position="262"/>
    </location>
</feature>
<proteinExistence type="inferred from homology"/>
<evidence type="ECO:0000259" key="5">
    <source>
        <dbReference type="Pfam" id="PF22435"/>
    </source>
</evidence>
<organism evidence="6 7">
    <name type="scientific">Caproicibacterium amylolyticum</name>
    <dbReference type="NCBI Taxonomy" id="2766537"/>
    <lineage>
        <taxon>Bacteria</taxon>
        <taxon>Bacillati</taxon>
        <taxon>Bacillota</taxon>
        <taxon>Clostridia</taxon>
        <taxon>Eubacteriales</taxon>
        <taxon>Oscillospiraceae</taxon>
        <taxon>Caproicibacterium</taxon>
    </lineage>
</organism>
<dbReference type="PANTHER" id="PTHR43191:SF2">
    <property type="entry name" value="RRNA METHYLTRANSFERASE 3, MITOCHONDRIAL"/>
    <property type="match status" value="1"/>
</dbReference>
<dbReference type="InterPro" id="IPR001537">
    <property type="entry name" value="SpoU_MeTrfase"/>
</dbReference>
<evidence type="ECO:0000313" key="6">
    <source>
        <dbReference type="EMBL" id="QNO16837.1"/>
    </source>
</evidence>
<dbReference type="InterPro" id="IPR029064">
    <property type="entry name" value="Ribosomal_eL30-like_sf"/>
</dbReference>
<dbReference type="Pfam" id="PF00588">
    <property type="entry name" value="SpoU_methylase"/>
    <property type="match status" value="1"/>
</dbReference>
<comment type="similarity">
    <text evidence="1">Belongs to the class IV-like SAM-binding methyltransferase superfamily. RNA methyltransferase TrmH family.</text>
</comment>
<dbReference type="GO" id="GO:0008173">
    <property type="term" value="F:RNA methyltransferase activity"/>
    <property type="evidence" value="ECO:0007669"/>
    <property type="project" value="InterPro"/>
</dbReference>
<dbReference type="SUPFAM" id="SSF75217">
    <property type="entry name" value="alpha/beta knot"/>
    <property type="match status" value="1"/>
</dbReference>
<dbReference type="InterPro" id="IPR051259">
    <property type="entry name" value="rRNA_Methyltransferase"/>
</dbReference>
<dbReference type="KEGG" id="caml:H6X83_07575"/>
<evidence type="ECO:0000256" key="2">
    <source>
        <dbReference type="ARBA" id="ARBA00022603"/>
    </source>
</evidence>
<feature type="domain" description="MRM3-like substrate binding" evidence="5">
    <location>
        <begin position="9"/>
        <end position="97"/>
    </location>
</feature>
<protein>
    <submittedName>
        <fullName evidence="6">RNA methyltransferase</fullName>
    </submittedName>
</protein>
<dbReference type="AlphaFoldDB" id="A0A7G9WDS5"/>
<dbReference type="Gene3D" id="3.30.1330.30">
    <property type="match status" value="1"/>
</dbReference>